<dbReference type="InterPro" id="IPR036291">
    <property type="entry name" value="NAD(P)-bd_dom_sf"/>
</dbReference>
<name>A0AAF0D2G2_ODILC</name>
<feature type="binding site" evidence="6">
    <location>
        <position position="232"/>
    </location>
    <ligand>
        <name>shikimate</name>
        <dbReference type="ChEBI" id="CHEBI:36208"/>
    </ligand>
</feature>
<dbReference type="Pfam" id="PF01488">
    <property type="entry name" value="Shikimate_DH"/>
    <property type="match status" value="1"/>
</dbReference>
<dbReference type="NCBIfam" id="TIGR00507">
    <property type="entry name" value="aroE"/>
    <property type="match status" value="1"/>
</dbReference>
<dbReference type="GO" id="GO:0004764">
    <property type="term" value="F:shikimate 3-dehydrogenase (NADP+) activity"/>
    <property type="evidence" value="ECO:0007669"/>
    <property type="project" value="UniProtKB-UniRule"/>
</dbReference>
<feature type="binding site" evidence="6">
    <location>
        <position position="87"/>
    </location>
    <ligand>
        <name>NADP(+)</name>
        <dbReference type="ChEBI" id="CHEBI:58349"/>
    </ligand>
</feature>
<feature type="domain" description="Quinate/shikimate 5-dehydrogenase/glutamyl-tRNA reductase" evidence="8">
    <location>
        <begin position="118"/>
        <end position="203"/>
    </location>
</feature>
<dbReference type="Gene3D" id="3.40.50.10860">
    <property type="entry name" value="Leucine Dehydrogenase, chain A, domain 1"/>
    <property type="match status" value="1"/>
</dbReference>
<dbReference type="InterPro" id="IPR011342">
    <property type="entry name" value="Shikimate_DH"/>
</dbReference>
<evidence type="ECO:0000259" key="9">
    <source>
        <dbReference type="Pfam" id="PF08501"/>
    </source>
</evidence>
<keyword evidence="4 6" id="KW-0560">Oxidoreductase</keyword>
<dbReference type="FunFam" id="3.40.50.10860:FF:000004">
    <property type="entry name" value="Quinate/shikimate dehydrogenase"/>
    <property type="match status" value="1"/>
</dbReference>
<dbReference type="Pfam" id="PF18317">
    <property type="entry name" value="SDH_C"/>
    <property type="match status" value="1"/>
</dbReference>
<dbReference type="InterPro" id="IPR041121">
    <property type="entry name" value="SDH_C"/>
</dbReference>
<dbReference type="PANTHER" id="PTHR21089:SF1">
    <property type="entry name" value="BIFUNCTIONAL 3-DEHYDROQUINATE DEHYDRATASE_SHIKIMATE DEHYDROGENASE, CHLOROPLASTIC"/>
    <property type="match status" value="1"/>
</dbReference>
<keyword evidence="2 6" id="KW-0028">Amino-acid biosynthesis</keyword>
<comment type="catalytic activity">
    <reaction evidence="6">
        <text>shikimate + NADP(+) = 3-dehydroshikimate + NADPH + H(+)</text>
        <dbReference type="Rhea" id="RHEA:17737"/>
        <dbReference type="ChEBI" id="CHEBI:15378"/>
        <dbReference type="ChEBI" id="CHEBI:16630"/>
        <dbReference type="ChEBI" id="CHEBI:36208"/>
        <dbReference type="ChEBI" id="CHEBI:57783"/>
        <dbReference type="ChEBI" id="CHEBI:58349"/>
        <dbReference type="EC" id="1.1.1.25"/>
    </reaction>
</comment>
<feature type="binding site" evidence="6">
    <location>
        <position position="253"/>
    </location>
    <ligand>
        <name>NADP(+)</name>
        <dbReference type="ChEBI" id="CHEBI:58349"/>
    </ligand>
</feature>
<dbReference type="InterPro" id="IPR046346">
    <property type="entry name" value="Aminoacid_DH-like_N_sf"/>
</dbReference>
<dbReference type="SUPFAM" id="SSF53223">
    <property type="entry name" value="Aminoacid dehydrogenase-like, N-terminal domain"/>
    <property type="match status" value="1"/>
</dbReference>
<feature type="binding site" evidence="6">
    <location>
        <begin position="135"/>
        <end position="139"/>
    </location>
    <ligand>
        <name>NADP(+)</name>
        <dbReference type="ChEBI" id="CHEBI:58349"/>
    </ligand>
</feature>
<evidence type="ECO:0000313" key="11">
    <source>
        <dbReference type="EMBL" id="WEU40483.1"/>
    </source>
</evidence>
<dbReference type="GO" id="GO:0008652">
    <property type="term" value="P:amino acid biosynthetic process"/>
    <property type="evidence" value="ECO:0007669"/>
    <property type="project" value="UniProtKB-KW"/>
</dbReference>
<dbReference type="HAMAP" id="MF_00222">
    <property type="entry name" value="Shikimate_DH_AroE"/>
    <property type="match status" value="1"/>
</dbReference>
<evidence type="ECO:0000256" key="1">
    <source>
        <dbReference type="ARBA" id="ARBA00012962"/>
    </source>
</evidence>
<dbReference type="GO" id="GO:0009423">
    <property type="term" value="P:chorismate biosynthetic process"/>
    <property type="evidence" value="ECO:0007669"/>
    <property type="project" value="UniProtKB-UniRule"/>
</dbReference>
<evidence type="ECO:0000313" key="12">
    <source>
        <dbReference type="Proteomes" id="UP000186851"/>
    </source>
</evidence>
<feature type="domain" description="Shikimate dehydrogenase substrate binding N-terminal" evidence="9">
    <location>
        <begin position="16"/>
        <end position="98"/>
    </location>
</feature>
<dbReference type="Pfam" id="PF08501">
    <property type="entry name" value="Shikimate_dh_N"/>
    <property type="match status" value="1"/>
</dbReference>
<feature type="active site" description="Proton acceptor" evidence="6">
    <location>
        <position position="75"/>
    </location>
</feature>
<dbReference type="KEGG" id="oyw:OdinLCB4_000685"/>
<evidence type="ECO:0000256" key="4">
    <source>
        <dbReference type="ARBA" id="ARBA00023002"/>
    </source>
</evidence>
<feature type="binding site" evidence="6">
    <location>
        <position position="71"/>
    </location>
    <ligand>
        <name>shikimate</name>
        <dbReference type="ChEBI" id="CHEBI:36208"/>
    </ligand>
</feature>
<dbReference type="Proteomes" id="UP000186851">
    <property type="component" value="Chromosome"/>
</dbReference>
<gene>
    <name evidence="6" type="primary">aroE</name>
    <name evidence="11" type="ORF">OdinLCB4_000685</name>
</gene>
<evidence type="ECO:0000256" key="2">
    <source>
        <dbReference type="ARBA" id="ARBA00022605"/>
    </source>
</evidence>
<dbReference type="EMBL" id="CP091871">
    <property type="protein sequence ID" value="WEU40483.1"/>
    <property type="molecule type" value="Genomic_DNA"/>
</dbReference>
<dbReference type="CDD" id="cd01065">
    <property type="entry name" value="NAD_bind_Shikimate_DH"/>
    <property type="match status" value="1"/>
</dbReference>
<sequence>MVKEHTLDVETDLYCLIGNPVSHSLSPLMHNYAFRKLGLNAVYLAFKVYEDMLQKAVEGLKAFNIKGANVTIPYKTSVIKYLDAIEEDAEKIGAVNTIKNLGGVLSGYNTDWTAAVDLLKERVNNLKGLNALIIGAGGVARAIVYGLIKNGVNVTITDRTVENAEKMVNDLKKQFEESIECGVILLKDVKKEILRFNILINATPIGMTPNINETPVNTEYLPSNIIVFDTVYNPFETLLVKKAKRIGCTVIEGYRMLVKQGALAFKIWTGLAPPVEDMEKIVYSKLKGELVE</sequence>
<feature type="binding site" evidence="6">
    <location>
        <position position="111"/>
    </location>
    <ligand>
        <name>shikimate</name>
        <dbReference type="ChEBI" id="CHEBI:36208"/>
    </ligand>
</feature>
<comment type="function">
    <text evidence="6">Involved in the biosynthesis of the chorismate, which leads to the biosynthesis of aromatic amino acids. Catalyzes the reversible NADPH linked reduction of 3-dehydroshikimate (DHSA) to yield shikimate (SA).</text>
</comment>
<comment type="pathway">
    <text evidence="6">Metabolic intermediate biosynthesis; chorismate biosynthesis; chorismate from D-erythrose 4-phosphate and phosphoenolpyruvate: step 4/7.</text>
</comment>
<feature type="domain" description="SDH C-terminal" evidence="10">
    <location>
        <begin position="253"/>
        <end position="282"/>
    </location>
</feature>
<proteinExistence type="inferred from homology"/>
<comment type="caution">
    <text evidence="6">Lacks conserved residue(s) required for the propagation of feature annotation.</text>
</comment>
<accession>A0AAF0D2G2</accession>
<dbReference type="NCBIfam" id="NF001319">
    <property type="entry name" value="PRK00258.3-3"/>
    <property type="match status" value="1"/>
</dbReference>
<dbReference type="PANTHER" id="PTHR21089">
    <property type="entry name" value="SHIKIMATE DEHYDROGENASE"/>
    <property type="match status" value="1"/>
</dbReference>
<dbReference type="AlphaFoldDB" id="A0AAF0D2G2"/>
<keyword evidence="7" id="KW-0175">Coiled coil</keyword>
<dbReference type="SUPFAM" id="SSF51735">
    <property type="entry name" value="NAD(P)-binding Rossmann-fold domains"/>
    <property type="match status" value="1"/>
</dbReference>
<dbReference type="GO" id="GO:0019632">
    <property type="term" value="P:shikimate metabolic process"/>
    <property type="evidence" value="ECO:0007669"/>
    <property type="project" value="InterPro"/>
</dbReference>
<feature type="binding site" evidence="6">
    <location>
        <position position="260"/>
    </location>
    <ligand>
        <name>shikimate</name>
        <dbReference type="ChEBI" id="CHEBI:36208"/>
    </ligand>
</feature>
<dbReference type="InterPro" id="IPR022893">
    <property type="entry name" value="Shikimate_DH_fam"/>
</dbReference>
<dbReference type="Gene3D" id="3.40.50.720">
    <property type="entry name" value="NAD(P)-binding Rossmann-like Domain"/>
    <property type="match status" value="1"/>
</dbReference>
<feature type="binding site" evidence="6">
    <location>
        <position position="96"/>
    </location>
    <ligand>
        <name>shikimate</name>
        <dbReference type="ChEBI" id="CHEBI:36208"/>
    </ligand>
</feature>
<evidence type="ECO:0000256" key="7">
    <source>
        <dbReference type="SAM" id="Coils"/>
    </source>
</evidence>
<evidence type="ECO:0000259" key="8">
    <source>
        <dbReference type="Pfam" id="PF01488"/>
    </source>
</evidence>
<dbReference type="InterPro" id="IPR013708">
    <property type="entry name" value="Shikimate_DH-bd_N"/>
</dbReference>
<keyword evidence="5 6" id="KW-0057">Aromatic amino acid biosynthesis</keyword>
<evidence type="ECO:0000256" key="6">
    <source>
        <dbReference type="HAMAP-Rule" id="MF_00222"/>
    </source>
</evidence>
<reference evidence="11" key="2">
    <citation type="journal article" date="2022" name="Nat. Microbiol.">
        <title>A closed Candidatus Odinarchaeum chromosome exposes Asgard archaeal viruses.</title>
        <authorList>
            <person name="Tamarit D."/>
            <person name="Caceres E.F."/>
            <person name="Krupovic M."/>
            <person name="Nijland R."/>
            <person name="Eme L."/>
            <person name="Robinson N.P."/>
            <person name="Ettema T.J.G."/>
        </authorList>
    </citation>
    <scope>NUCLEOTIDE SEQUENCE</scope>
    <source>
        <strain evidence="11">LCB_4</strain>
    </source>
</reference>
<evidence type="ECO:0000256" key="3">
    <source>
        <dbReference type="ARBA" id="ARBA00022857"/>
    </source>
</evidence>
<dbReference type="InterPro" id="IPR006151">
    <property type="entry name" value="Shikm_DH/Glu-tRNA_Rdtase"/>
</dbReference>
<keyword evidence="3 6" id="KW-0521">NADP</keyword>
<comment type="subunit">
    <text evidence="6">Homodimer.</text>
</comment>
<evidence type="ECO:0000259" key="10">
    <source>
        <dbReference type="Pfam" id="PF18317"/>
    </source>
</evidence>
<feature type="binding site" evidence="6">
    <location>
        <position position="230"/>
    </location>
    <ligand>
        <name>NADP(+)</name>
        <dbReference type="ChEBI" id="CHEBI:58349"/>
    </ligand>
</feature>
<protein>
    <recommendedName>
        <fullName evidence="1 6">Shikimate dehydrogenase (NADP(+))</fullName>
        <shortName evidence="6">SDH</shortName>
        <ecNumber evidence="1 6">1.1.1.25</ecNumber>
    </recommendedName>
</protein>
<dbReference type="GO" id="GO:0009073">
    <property type="term" value="P:aromatic amino acid family biosynthetic process"/>
    <property type="evidence" value="ECO:0007669"/>
    <property type="project" value="UniProtKB-KW"/>
</dbReference>
<evidence type="ECO:0000256" key="5">
    <source>
        <dbReference type="ARBA" id="ARBA00023141"/>
    </source>
</evidence>
<comment type="similarity">
    <text evidence="6">Belongs to the shikimate dehydrogenase family.</text>
</comment>
<dbReference type="GO" id="GO:0050661">
    <property type="term" value="F:NADP binding"/>
    <property type="evidence" value="ECO:0007669"/>
    <property type="project" value="InterPro"/>
</dbReference>
<organism evidence="11 12">
    <name type="scientific">Odinarchaeota yellowstonii (strain LCB_4)</name>
    <dbReference type="NCBI Taxonomy" id="1841599"/>
    <lineage>
        <taxon>Archaea</taxon>
        <taxon>Promethearchaeati</taxon>
        <taxon>Candidatus Odinarchaeota</taxon>
        <taxon>Candidatus Odinarchaeia</taxon>
        <taxon>Candidatus Odinarchaeales</taxon>
        <taxon>Candidatus Odinarchaeaceae</taxon>
        <taxon>Candidatus Odinarchaeum</taxon>
    </lineage>
</organism>
<dbReference type="EC" id="1.1.1.25" evidence="1 6"/>
<feature type="binding site" evidence="6">
    <location>
        <begin position="24"/>
        <end position="26"/>
    </location>
    <ligand>
        <name>shikimate</name>
        <dbReference type="ChEBI" id="CHEBI:36208"/>
    </ligand>
</feature>
<feature type="coiled-coil region" evidence="7">
    <location>
        <begin position="154"/>
        <end position="181"/>
    </location>
</feature>
<reference evidence="11" key="1">
    <citation type="journal article" date="2017" name="Nature">
        <title>Asgard archaea illuminate the origin of eukaryotic cellular complexity.</title>
        <authorList>
            <person name="Zaremba-Niedzwiedzka K."/>
            <person name="Caceres E.F."/>
            <person name="Saw J.H."/>
            <person name="Backstrom D."/>
            <person name="Juzokaite L."/>
            <person name="Vancaester E."/>
            <person name="Seitz K.W."/>
            <person name="Anantharaman K."/>
            <person name="Starnawski P."/>
            <person name="Kjeldsen K.U."/>
            <person name="Scott M.B."/>
            <person name="Nunoura T."/>
            <person name="Banfield J.F."/>
            <person name="Schramm A."/>
            <person name="Baker B.J."/>
            <person name="Spang A."/>
            <person name="Ettema T.J.G."/>
        </authorList>
    </citation>
    <scope>NUCLEOTIDE SEQUENCE</scope>
    <source>
        <strain evidence="11">LCB_4</strain>
    </source>
</reference>